<sequence length="367" mass="42912">MMKKNKAFVPFRFRLAPIKKMAMFHFHKSPDTEYEAFELHYINGEPYGEGYRVLAWRTDGYRDSYVQDTLSIPENEEILATGGKGLKERHPISFETVYFERDEGKLKAGFDFVDKLNRRITLDVEESLDKDTKPLFWLPSVGKNTEDPQSLPLFFLYDFDFARKRDTSLTFLIDGKEKEVDPFAYPKDFQSRHYVEFSTNTVVCNFNEQGRYTLNEVELDEQGRAENNNQTYYYENIESLPKLKKMILEHETHPVEVTFSPAFPNHEEVKDGKPHYGELVINPEGESGSLKGRYNVVYNQGKAVIHLTFAEPWNSPNGMSSEKIIHSITPNEKKWYQSYSCTQIVNLEDMDTTIKWERVNPERRKGN</sequence>
<accession>A0ABN0XSH2</accession>
<proteinExistence type="predicted"/>
<dbReference type="Proteomes" id="UP001501166">
    <property type="component" value="Unassembled WGS sequence"/>
</dbReference>
<dbReference type="EMBL" id="BAAACW010000164">
    <property type="protein sequence ID" value="GAA0371729.1"/>
    <property type="molecule type" value="Genomic_DNA"/>
</dbReference>
<gene>
    <name evidence="1" type="ORF">GCM10008932_23790</name>
</gene>
<evidence type="ECO:0000313" key="2">
    <source>
        <dbReference type="Proteomes" id="UP001501166"/>
    </source>
</evidence>
<name>A0ABN0XSH2_9LACT</name>
<organism evidence="1 2">
    <name type="scientific">Alkalibacterium iburiense</name>
    <dbReference type="NCBI Taxonomy" id="290589"/>
    <lineage>
        <taxon>Bacteria</taxon>
        <taxon>Bacillati</taxon>
        <taxon>Bacillota</taxon>
        <taxon>Bacilli</taxon>
        <taxon>Lactobacillales</taxon>
        <taxon>Carnobacteriaceae</taxon>
        <taxon>Alkalibacterium</taxon>
    </lineage>
</organism>
<reference evidence="1 2" key="1">
    <citation type="journal article" date="2019" name="Int. J. Syst. Evol. Microbiol.">
        <title>The Global Catalogue of Microorganisms (GCM) 10K type strain sequencing project: providing services to taxonomists for standard genome sequencing and annotation.</title>
        <authorList>
            <consortium name="The Broad Institute Genomics Platform"/>
            <consortium name="The Broad Institute Genome Sequencing Center for Infectious Disease"/>
            <person name="Wu L."/>
            <person name="Ma J."/>
        </authorList>
    </citation>
    <scope>NUCLEOTIDE SEQUENCE [LARGE SCALE GENOMIC DNA]</scope>
    <source>
        <strain evidence="1 2">JCM 12662</strain>
    </source>
</reference>
<evidence type="ECO:0000313" key="1">
    <source>
        <dbReference type="EMBL" id="GAA0371729.1"/>
    </source>
</evidence>
<protein>
    <submittedName>
        <fullName evidence="1">Uncharacterized protein</fullName>
    </submittedName>
</protein>
<comment type="caution">
    <text evidence="1">The sequence shown here is derived from an EMBL/GenBank/DDBJ whole genome shotgun (WGS) entry which is preliminary data.</text>
</comment>
<keyword evidence="2" id="KW-1185">Reference proteome</keyword>
<dbReference type="RefSeq" id="WP_343756918.1">
    <property type="nucleotide sequence ID" value="NZ_BAAACW010000164.1"/>
</dbReference>